<dbReference type="Proteomes" id="UP000789375">
    <property type="component" value="Unassembled WGS sequence"/>
</dbReference>
<reference evidence="1" key="1">
    <citation type="submission" date="2021-06" db="EMBL/GenBank/DDBJ databases">
        <authorList>
            <person name="Kallberg Y."/>
            <person name="Tangrot J."/>
            <person name="Rosling A."/>
        </authorList>
    </citation>
    <scope>NUCLEOTIDE SEQUENCE</scope>
    <source>
        <strain evidence="1">87-6 pot B 2015</strain>
    </source>
</reference>
<accession>A0A9N9GFS1</accession>
<name>A0A9N9GFS1_FUNMO</name>
<keyword evidence="2" id="KW-1185">Reference proteome</keyword>
<proteinExistence type="predicted"/>
<dbReference type="AlphaFoldDB" id="A0A9N9GFS1"/>
<comment type="caution">
    <text evidence="1">The sequence shown here is derived from an EMBL/GenBank/DDBJ whole genome shotgun (WGS) entry which is preliminary data.</text>
</comment>
<organism evidence="1 2">
    <name type="scientific">Funneliformis mosseae</name>
    <name type="common">Endomycorrhizal fungus</name>
    <name type="synonym">Glomus mosseae</name>
    <dbReference type="NCBI Taxonomy" id="27381"/>
    <lineage>
        <taxon>Eukaryota</taxon>
        <taxon>Fungi</taxon>
        <taxon>Fungi incertae sedis</taxon>
        <taxon>Mucoromycota</taxon>
        <taxon>Glomeromycotina</taxon>
        <taxon>Glomeromycetes</taxon>
        <taxon>Glomerales</taxon>
        <taxon>Glomeraceae</taxon>
        <taxon>Funneliformis</taxon>
    </lineage>
</organism>
<evidence type="ECO:0000313" key="1">
    <source>
        <dbReference type="EMBL" id="CAG8604633.1"/>
    </source>
</evidence>
<protein>
    <submittedName>
        <fullName evidence="1">12673_t:CDS:1</fullName>
    </submittedName>
</protein>
<sequence length="67" mass="7648">MTEFMKICVEFVAISSFLSSRARKIPLDKVIGKALQEIPYIIQFCNENTFTESRTMKQNIATSIDSL</sequence>
<evidence type="ECO:0000313" key="2">
    <source>
        <dbReference type="Proteomes" id="UP000789375"/>
    </source>
</evidence>
<dbReference type="EMBL" id="CAJVPP010002574">
    <property type="protein sequence ID" value="CAG8604633.1"/>
    <property type="molecule type" value="Genomic_DNA"/>
</dbReference>
<gene>
    <name evidence="1" type="ORF">FMOSSE_LOCUS9134</name>
</gene>